<dbReference type="VEuPathDB" id="VectorBase:AATE020646"/>
<evidence type="ECO:0000256" key="7">
    <source>
        <dbReference type="ARBA" id="ARBA00023136"/>
    </source>
</evidence>
<evidence type="ECO:0000256" key="10">
    <source>
        <dbReference type="SAM" id="MobiDB-lite"/>
    </source>
</evidence>
<name>A0A182JM54_ANOAO</name>
<keyword evidence="6 11" id="KW-1133">Transmembrane helix</keyword>
<evidence type="ECO:0000313" key="12">
    <source>
        <dbReference type="EnsemblMetazoa" id="AATE020646-PA.1"/>
    </source>
</evidence>
<sequence length="279" mass="32091">MWSFINPRWDVYDRRGSFRLQLFCLKYLGLWPPEDADERSRKRYIAYGWALRVVFMHLYIVTQVLYFKDVKDINMVLAISSIVGWTVSSAFDNERRLPLPAWFPFDYHRSWTTYGLLFLYQTIGIVMSATYNFSTDTMFSGLMLHLKEQIVRLGSMVQKTNQLTEFVGYSDHYKFNKATGKAIVFFMQIVFGRACSALERRTACFSPYVFGAGVVGKVEIDCHSRVAYFQGGNGCTGADVCYGGGYHLWRSIGGRSSMGGSMNRSKRREPSDGKLRLLR</sequence>
<proteinExistence type="predicted"/>
<evidence type="ECO:0000256" key="8">
    <source>
        <dbReference type="ARBA" id="ARBA00023170"/>
    </source>
</evidence>
<evidence type="ECO:0000256" key="2">
    <source>
        <dbReference type="ARBA" id="ARBA00022475"/>
    </source>
</evidence>
<evidence type="ECO:0000256" key="6">
    <source>
        <dbReference type="ARBA" id="ARBA00022989"/>
    </source>
</evidence>
<dbReference type="InterPro" id="IPR004117">
    <property type="entry name" value="7tm6_olfct_rcpt"/>
</dbReference>
<evidence type="ECO:0000256" key="4">
    <source>
        <dbReference type="ARBA" id="ARBA00022692"/>
    </source>
</evidence>
<keyword evidence="4 11" id="KW-0812">Transmembrane</keyword>
<dbReference type="GO" id="GO:0004984">
    <property type="term" value="F:olfactory receptor activity"/>
    <property type="evidence" value="ECO:0007669"/>
    <property type="project" value="InterPro"/>
</dbReference>
<comment type="subcellular location">
    <subcellularLocation>
        <location evidence="1">Cell membrane</location>
        <topology evidence="1">Multi-pass membrane protein</topology>
    </subcellularLocation>
</comment>
<evidence type="ECO:0000256" key="9">
    <source>
        <dbReference type="ARBA" id="ARBA00023224"/>
    </source>
</evidence>
<feature type="transmembrane region" description="Helical" evidence="11">
    <location>
        <begin position="111"/>
        <end position="133"/>
    </location>
</feature>
<keyword evidence="2" id="KW-1003">Cell membrane</keyword>
<keyword evidence="9" id="KW-0807">Transducer</keyword>
<feature type="region of interest" description="Disordered" evidence="10">
    <location>
        <begin position="257"/>
        <end position="279"/>
    </location>
</feature>
<keyword evidence="5" id="KW-0552">Olfaction</keyword>
<dbReference type="Pfam" id="PF02949">
    <property type="entry name" value="7tm_6"/>
    <property type="match status" value="1"/>
</dbReference>
<evidence type="ECO:0000256" key="1">
    <source>
        <dbReference type="ARBA" id="ARBA00004651"/>
    </source>
</evidence>
<evidence type="ECO:0000256" key="3">
    <source>
        <dbReference type="ARBA" id="ARBA00022606"/>
    </source>
</evidence>
<evidence type="ECO:0000256" key="11">
    <source>
        <dbReference type="SAM" id="Phobius"/>
    </source>
</evidence>
<feature type="transmembrane region" description="Helical" evidence="11">
    <location>
        <begin position="44"/>
        <end position="66"/>
    </location>
</feature>
<feature type="compositionally biased region" description="Basic and acidic residues" evidence="10">
    <location>
        <begin position="268"/>
        <end position="279"/>
    </location>
</feature>
<reference evidence="12" key="1">
    <citation type="submission" date="2022-08" db="UniProtKB">
        <authorList>
            <consortium name="EnsemblMetazoa"/>
        </authorList>
    </citation>
    <scope>IDENTIFICATION</scope>
    <source>
        <strain evidence="12">EBRO</strain>
    </source>
</reference>
<dbReference type="PANTHER" id="PTHR21137">
    <property type="entry name" value="ODORANT RECEPTOR"/>
    <property type="match status" value="1"/>
</dbReference>
<dbReference type="GO" id="GO:0007165">
    <property type="term" value="P:signal transduction"/>
    <property type="evidence" value="ECO:0007669"/>
    <property type="project" value="UniProtKB-KW"/>
</dbReference>
<organism evidence="12">
    <name type="scientific">Anopheles atroparvus</name>
    <name type="common">European mosquito</name>
    <dbReference type="NCBI Taxonomy" id="41427"/>
    <lineage>
        <taxon>Eukaryota</taxon>
        <taxon>Metazoa</taxon>
        <taxon>Ecdysozoa</taxon>
        <taxon>Arthropoda</taxon>
        <taxon>Hexapoda</taxon>
        <taxon>Insecta</taxon>
        <taxon>Pterygota</taxon>
        <taxon>Neoptera</taxon>
        <taxon>Endopterygota</taxon>
        <taxon>Diptera</taxon>
        <taxon>Nematocera</taxon>
        <taxon>Culicoidea</taxon>
        <taxon>Culicidae</taxon>
        <taxon>Anophelinae</taxon>
        <taxon>Anopheles</taxon>
    </lineage>
</organism>
<keyword evidence="3" id="KW-0716">Sensory transduction</keyword>
<protein>
    <submittedName>
        <fullName evidence="12">Uncharacterized protein</fullName>
    </submittedName>
</protein>
<keyword evidence="7 11" id="KW-0472">Membrane</keyword>
<accession>A0A182JM54</accession>
<dbReference type="PANTHER" id="PTHR21137:SF35">
    <property type="entry name" value="ODORANT RECEPTOR 19A-RELATED"/>
    <property type="match status" value="1"/>
</dbReference>
<dbReference type="GO" id="GO:0005549">
    <property type="term" value="F:odorant binding"/>
    <property type="evidence" value="ECO:0007669"/>
    <property type="project" value="InterPro"/>
</dbReference>
<dbReference type="STRING" id="41427.A0A182JM54"/>
<evidence type="ECO:0000256" key="5">
    <source>
        <dbReference type="ARBA" id="ARBA00022725"/>
    </source>
</evidence>
<dbReference type="EnsemblMetazoa" id="AATE020646-RA">
    <property type="protein sequence ID" value="AATE020646-PA.1"/>
    <property type="gene ID" value="AATE020646"/>
</dbReference>
<keyword evidence="8" id="KW-0675">Receptor</keyword>
<dbReference type="GO" id="GO:0005886">
    <property type="term" value="C:plasma membrane"/>
    <property type="evidence" value="ECO:0007669"/>
    <property type="project" value="UniProtKB-SubCell"/>
</dbReference>
<dbReference type="AlphaFoldDB" id="A0A182JM54"/>